<dbReference type="NCBIfam" id="NF001268">
    <property type="entry name" value="PRK00228.1-4"/>
    <property type="match status" value="1"/>
</dbReference>
<dbReference type="RefSeq" id="WP_119777672.1">
    <property type="nucleotide sequence ID" value="NZ_QYUK01000011.1"/>
</dbReference>
<gene>
    <name evidence="3" type="ORF">D3874_08335</name>
</gene>
<dbReference type="Proteomes" id="UP000284605">
    <property type="component" value="Unassembled WGS sequence"/>
</dbReference>
<keyword evidence="4" id="KW-1185">Reference proteome</keyword>
<dbReference type="AlphaFoldDB" id="A0A418WAP5"/>
<reference evidence="3 4" key="1">
    <citation type="submission" date="2018-09" db="EMBL/GenBank/DDBJ databases">
        <authorList>
            <person name="Zhu H."/>
        </authorList>
    </citation>
    <scope>NUCLEOTIDE SEQUENCE [LARGE SCALE GENOMIC DNA]</scope>
    <source>
        <strain evidence="3 4">K1W22B-8</strain>
    </source>
</reference>
<dbReference type="PANTHER" id="PTHR30327:SF1">
    <property type="entry name" value="UPF0301 PROTEIN YQGE"/>
    <property type="match status" value="1"/>
</dbReference>
<evidence type="ECO:0000313" key="4">
    <source>
        <dbReference type="Proteomes" id="UP000284605"/>
    </source>
</evidence>
<comment type="similarity">
    <text evidence="1 2">Belongs to the UPF0301 (AlgH) family.</text>
</comment>
<dbReference type="OrthoDB" id="9807486at2"/>
<dbReference type="PANTHER" id="PTHR30327">
    <property type="entry name" value="UNCHARACTERIZED PROTEIN YQGE"/>
    <property type="match status" value="1"/>
</dbReference>
<proteinExistence type="inferred from homology"/>
<comment type="caution">
    <text evidence="3">The sequence shown here is derived from an EMBL/GenBank/DDBJ whole genome shotgun (WGS) entry which is preliminary data.</text>
</comment>
<evidence type="ECO:0000313" key="3">
    <source>
        <dbReference type="EMBL" id="RJF87028.1"/>
    </source>
</evidence>
<sequence>MTTRPHPSPAGGDNADSSLEGKLLVAMPTMGDPRFARTVIYMCAHSSEGSMGLVLNKRADHITFPELLGQLGIESGATTEHIRVHAGGPVETGRGFVLHSDDYAQSTTMEVGDHVALTATVDILRAIASGAGPRRCLFALGYAGWGPGQLDAEIQANGWLHVDADQDLIFSPDLDSKWGRAIAKLGFDVAQLSGAAGRA</sequence>
<dbReference type="Gene3D" id="3.40.1740.10">
    <property type="entry name" value="VC0467-like"/>
    <property type="match status" value="1"/>
</dbReference>
<evidence type="ECO:0000256" key="2">
    <source>
        <dbReference type="HAMAP-Rule" id="MF_00758"/>
    </source>
</evidence>
<dbReference type="InterPro" id="IPR003774">
    <property type="entry name" value="AlgH-like"/>
</dbReference>
<name>A0A418WAP5_9PROT</name>
<organism evidence="3 4">
    <name type="scientific">Oleomonas cavernae</name>
    <dbReference type="NCBI Taxonomy" id="2320859"/>
    <lineage>
        <taxon>Bacteria</taxon>
        <taxon>Pseudomonadati</taxon>
        <taxon>Pseudomonadota</taxon>
        <taxon>Alphaproteobacteria</taxon>
        <taxon>Acetobacterales</taxon>
        <taxon>Acetobacteraceae</taxon>
        <taxon>Oleomonas</taxon>
    </lineage>
</organism>
<dbReference type="EMBL" id="QYUK01000011">
    <property type="protein sequence ID" value="RJF87028.1"/>
    <property type="molecule type" value="Genomic_DNA"/>
</dbReference>
<accession>A0A418WAP5</accession>
<dbReference type="HAMAP" id="MF_00758">
    <property type="entry name" value="UPF0301"/>
    <property type="match status" value="1"/>
</dbReference>
<dbReference type="Pfam" id="PF02622">
    <property type="entry name" value="DUF179"/>
    <property type="match status" value="1"/>
</dbReference>
<dbReference type="SUPFAM" id="SSF143456">
    <property type="entry name" value="VC0467-like"/>
    <property type="match status" value="1"/>
</dbReference>
<evidence type="ECO:0000256" key="1">
    <source>
        <dbReference type="ARBA" id="ARBA00009600"/>
    </source>
</evidence>
<dbReference type="GO" id="GO:0005829">
    <property type="term" value="C:cytosol"/>
    <property type="evidence" value="ECO:0007669"/>
    <property type="project" value="TreeGrafter"/>
</dbReference>
<protein>
    <recommendedName>
        <fullName evidence="2">UPF0301 protein D3874_08335</fullName>
    </recommendedName>
</protein>